<dbReference type="PANTHER" id="PTHR12526:SF630">
    <property type="entry name" value="GLYCOSYLTRANSFERASE"/>
    <property type="match status" value="1"/>
</dbReference>
<protein>
    <recommendedName>
        <fullName evidence="1">Glycosyl transferase family 1 domain-containing protein</fullName>
    </recommendedName>
</protein>
<evidence type="ECO:0000313" key="2">
    <source>
        <dbReference type="EMBL" id="GAA0764286.1"/>
    </source>
</evidence>
<dbReference type="PANTHER" id="PTHR12526">
    <property type="entry name" value="GLYCOSYLTRANSFERASE"/>
    <property type="match status" value="1"/>
</dbReference>
<name>A0ABN1KEU3_9FLAO</name>
<evidence type="ECO:0000259" key="1">
    <source>
        <dbReference type="Pfam" id="PF00534"/>
    </source>
</evidence>
<reference evidence="2 3" key="1">
    <citation type="journal article" date="2019" name="Int. J. Syst. Evol. Microbiol.">
        <title>The Global Catalogue of Microorganisms (GCM) 10K type strain sequencing project: providing services to taxonomists for standard genome sequencing and annotation.</title>
        <authorList>
            <consortium name="The Broad Institute Genomics Platform"/>
            <consortium name="The Broad Institute Genome Sequencing Center for Infectious Disease"/>
            <person name="Wu L."/>
            <person name="Ma J."/>
        </authorList>
    </citation>
    <scope>NUCLEOTIDE SEQUENCE [LARGE SCALE GENOMIC DNA]</scope>
    <source>
        <strain evidence="2 3">JCM 16231</strain>
    </source>
</reference>
<dbReference type="Proteomes" id="UP001500185">
    <property type="component" value="Unassembled WGS sequence"/>
</dbReference>
<proteinExistence type="predicted"/>
<evidence type="ECO:0000313" key="3">
    <source>
        <dbReference type="Proteomes" id="UP001500185"/>
    </source>
</evidence>
<feature type="domain" description="Glycosyl transferase family 1" evidence="1">
    <location>
        <begin position="202"/>
        <end position="365"/>
    </location>
</feature>
<keyword evidence="3" id="KW-1185">Reference proteome</keyword>
<dbReference type="RefSeq" id="WP_224454840.1">
    <property type="nucleotide sequence ID" value="NZ_BAAAGG010000022.1"/>
</dbReference>
<comment type="caution">
    <text evidence="2">The sequence shown here is derived from an EMBL/GenBank/DDBJ whole genome shotgun (WGS) entry which is preliminary data.</text>
</comment>
<sequence length="390" mass="44405">MHIIIFDGSFKTTAFINRLIMGLIIQGQKVSVIGFNEINSNPIPMVKYQSLGSNQSKLKFIKTSLGLAVRWGLPKSFFQAMLFLVQGNRKALQKQNLDLVLKNLQPDVVHVQWPTLLLWLEPYFNNLNFKIILSQRGSQNNITPFVSKSFAKILSNYYHRLDGLHSVSKAISVRYQKIISIIDIPNHVIYSGTSISSLKMNQTLKHKSEKLQMISVGRSHWVKDYPTAIKACSYLKQKGIDFHYTIIGGQGDEEVLFLIHDLGLENHISLTYKIPQEEVFEKVYHADVMLLPSVEEGIANVAVESMALGTPVISTNCGGMEELITHNKEGWIVPIRDSEALNMQIIKFMNLDAEQIKNITIKARQKVEQQHNEEKMIKDMMNLYATVLKY</sequence>
<dbReference type="SUPFAM" id="SSF53756">
    <property type="entry name" value="UDP-Glycosyltransferase/glycogen phosphorylase"/>
    <property type="match status" value="1"/>
</dbReference>
<dbReference type="EMBL" id="BAAAGG010000022">
    <property type="protein sequence ID" value="GAA0764286.1"/>
    <property type="molecule type" value="Genomic_DNA"/>
</dbReference>
<dbReference type="Gene3D" id="3.40.50.2000">
    <property type="entry name" value="Glycogen Phosphorylase B"/>
    <property type="match status" value="2"/>
</dbReference>
<dbReference type="InterPro" id="IPR001296">
    <property type="entry name" value="Glyco_trans_1"/>
</dbReference>
<accession>A0ABN1KEU3</accession>
<dbReference type="CDD" id="cd03801">
    <property type="entry name" value="GT4_PimA-like"/>
    <property type="match status" value="1"/>
</dbReference>
<gene>
    <name evidence="2" type="ORF">GCM10009433_26500</name>
</gene>
<dbReference type="Pfam" id="PF00534">
    <property type="entry name" value="Glycos_transf_1"/>
    <property type="match status" value="1"/>
</dbReference>
<organism evidence="2 3">
    <name type="scientific">Psychroflexus lacisalsi</name>
    <dbReference type="NCBI Taxonomy" id="503928"/>
    <lineage>
        <taxon>Bacteria</taxon>
        <taxon>Pseudomonadati</taxon>
        <taxon>Bacteroidota</taxon>
        <taxon>Flavobacteriia</taxon>
        <taxon>Flavobacteriales</taxon>
        <taxon>Flavobacteriaceae</taxon>
        <taxon>Psychroflexus</taxon>
    </lineage>
</organism>